<dbReference type="EMBL" id="BTSX01000004">
    <property type="protein sequence ID" value="GMS93312.1"/>
    <property type="molecule type" value="Genomic_DNA"/>
</dbReference>
<dbReference type="PANTHER" id="PTHR45830">
    <property type="entry name" value="SERPENTINE RECEPTOR, CLASS I"/>
    <property type="match status" value="1"/>
</dbReference>
<feature type="transmembrane region" description="Helical" evidence="1">
    <location>
        <begin position="186"/>
        <end position="211"/>
    </location>
</feature>
<proteinExistence type="predicted"/>
<evidence type="ECO:0000313" key="2">
    <source>
        <dbReference type="EMBL" id="GMS93312.1"/>
    </source>
</evidence>
<sequence length="228" mass="25837">RFNSILPFVSSLTVYPANFYLLTAGTRTMNWEIRAAYLVNLIFHIAFDWIFTVFARAYALGPYGTFYCEGLMSRAGFSKPVIMGVLASAIISIITTFYILMMRLHQLTVAESNSRWKLSWTAQVFIHTSLVGVLIVNVAGFVIYTTDVANFDDLVKGPDLAWLVERGGSLLIFAEPGKSSRFMTEIYLLIASFVVYLPLLLFFIAHALLYLRKNQQVRTSVRTFVWPS</sequence>
<feature type="transmembrane region" description="Helical" evidence="1">
    <location>
        <begin position="6"/>
        <end position="23"/>
    </location>
</feature>
<organism evidence="2 3">
    <name type="scientific">Pristionchus entomophagus</name>
    <dbReference type="NCBI Taxonomy" id="358040"/>
    <lineage>
        <taxon>Eukaryota</taxon>
        <taxon>Metazoa</taxon>
        <taxon>Ecdysozoa</taxon>
        <taxon>Nematoda</taxon>
        <taxon>Chromadorea</taxon>
        <taxon>Rhabditida</taxon>
        <taxon>Rhabditina</taxon>
        <taxon>Diplogasteromorpha</taxon>
        <taxon>Diplogasteroidea</taxon>
        <taxon>Neodiplogasteridae</taxon>
        <taxon>Pristionchus</taxon>
    </lineage>
</organism>
<feature type="transmembrane region" description="Helical" evidence="1">
    <location>
        <begin position="122"/>
        <end position="144"/>
    </location>
</feature>
<feature type="transmembrane region" description="Helical" evidence="1">
    <location>
        <begin position="35"/>
        <end position="61"/>
    </location>
</feature>
<feature type="transmembrane region" description="Helical" evidence="1">
    <location>
        <begin position="81"/>
        <end position="101"/>
    </location>
</feature>
<comment type="caution">
    <text evidence="2">The sequence shown here is derived from an EMBL/GenBank/DDBJ whole genome shotgun (WGS) entry which is preliminary data.</text>
</comment>
<dbReference type="Proteomes" id="UP001432027">
    <property type="component" value="Unassembled WGS sequence"/>
</dbReference>
<keyword evidence="1" id="KW-1133">Transmembrane helix</keyword>
<dbReference type="InterPro" id="IPR019422">
    <property type="entry name" value="7TM_GPCR_serpentine_rcpt_Srh"/>
</dbReference>
<evidence type="ECO:0000256" key="1">
    <source>
        <dbReference type="SAM" id="Phobius"/>
    </source>
</evidence>
<reference evidence="2" key="1">
    <citation type="submission" date="2023-10" db="EMBL/GenBank/DDBJ databases">
        <title>Genome assembly of Pristionchus species.</title>
        <authorList>
            <person name="Yoshida K."/>
            <person name="Sommer R.J."/>
        </authorList>
    </citation>
    <scope>NUCLEOTIDE SEQUENCE</scope>
    <source>
        <strain evidence="2">RS0144</strain>
    </source>
</reference>
<keyword evidence="1" id="KW-0472">Membrane</keyword>
<dbReference type="AlphaFoldDB" id="A0AAV5TCN7"/>
<evidence type="ECO:0000313" key="3">
    <source>
        <dbReference type="Proteomes" id="UP001432027"/>
    </source>
</evidence>
<gene>
    <name evidence="2" type="ORF">PENTCL1PPCAC_15487</name>
</gene>
<evidence type="ECO:0008006" key="4">
    <source>
        <dbReference type="Google" id="ProtNLM"/>
    </source>
</evidence>
<protein>
    <recommendedName>
        <fullName evidence="4">G protein-coupled receptor</fullName>
    </recommendedName>
</protein>
<name>A0AAV5TCN7_9BILA</name>
<dbReference type="Pfam" id="PF10318">
    <property type="entry name" value="7TM_GPCR_Srh"/>
    <property type="match status" value="1"/>
</dbReference>
<keyword evidence="3" id="KW-1185">Reference proteome</keyword>
<dbReference type="PANTHER" id="PTHR45830:SF15">
    <property type="entry name" value="SERPENTINE RECEPTOR, CLASS I"/>
    <property type="match status" value="1"/>
</dbReference>
<accession>A0AAV5TCN7</accession>
<feature type="non-terminal residue" evidence="2">
    <location>
        <position position="1"/>
    </location>
</feature>
<keyword evidence="1" id="KW-0812">Transmembrane</keyword>